<dbReference type="PANTHER" id="PTHR23504">
    <property type="entry name" value="MAJOR FACILITATOR SUPERFAMILY DOMAIN-CONTAINING PROTEIN 10"/>
    <property type="match status" value="1"/>
</dbReference>
<feature type="transmembrane region" description="Helical" evidence="7">
    <location>
        <begin position="375"/>
        <end position="394"/>
    </location>
</feature>
<comment type="subcellular location">
    <subcellularLocation>
        <location evidence="1">Membrane</location>
        <topology evidence="1">Multi-pass membrane protein</topology>
    </subcellularLocation>
</comment>
<dbReference type="Pfam" id="PF07690">
    <property type="entry name" value="MFS_1"/>
    <property type="match status" value="1"/>
</dbReference>
<organism evidence="9 10">
    <name type="scientific">Lomentospora prolificans</name>
    <dbReference type="NCBI Taxonomy" id="41688"/>
    <lineage>
        <taxon>Eukaryota</taxon>
        <taxon>Fungi</taxon>
        <taxon>Dikarya</taxon>
        <taxon>Ascomycota</taxon>
        <taxon>Pezizomycotina</taxon>
        <taxon>Sordariomycetes</taxon>
        <taxon>Hypocreomycetidae</taxon>
        <taxon>Microascales</taxon>
        <taxon>Microascaceae</taxon>
        <taxon>Lomentospora</taxon>
    </lineage>
</organism>
<evidence type="ECO:0000313" key="10">
    <source>
        <dbReference type="Proteomes" id="UP000233524"/>
    </source>
</evidence>
<comment type="caution">
    <text evidence="9">The sequence shown here is derived from an EMBL/GenBank/DDBJ whole genome shotgun (WGS) entry which is preliminary data.</text>
</comment>
<keyword evidence="2" id="KW-0813">Transport</keyword>
<sequence>MKRGYGTRGSQKSPKDVSKTKDLPPFPKQQMLILALCRICEPIAFMSIFPYIYFMIEDFHITDDPNKISVYAGMVTSAFTLAEFSTGVMWGRLSDKLGRKPILLMGLTGTAISALIFGFSQSLSVALFARAMGGLLNGNIGVLQTTVAELVTVKEHQPRAYTIMPLVWCLGSIIGPMIGGALARPCISYPDLFPRGTMWEKYPYLLPNLFSAVAVCCGVVIGLLFLEETHAGKKSRRDPGIELGKRISQWLSTKTCQATGRKAEKQPLLDDYEELPGYETTENSPQLISSPGSGAPEPLDLESSGAVLSQTQTGNQIFTKPVILNIISYGILAFHTMTFDQLFPVFLSTTPPEPEPKIELPFKFVSGFGLDTKEIGVILAVQGFYSMVSTIFLFPLVCEKLGALRLFRLLAISYFLLYLTTPYLVLLPERHRMIGIYVMVIWKCTFSTMAYPSNAILLTNSAPTLLSLGTINGVAASTASLCRAFGPTISGFLYSLGLQSGYSGLAWWCSGVVTIAGAYLSLRLTEPRGRLDEQQEAPRNACTDSGEECSNREGRSNELRESFFLPIGFFLLSSLPSQQQGYLERRLKGYNRWSPSFLSEDG</sequence>
<evidence type="ECO:0000256" key="4">
    <source>
        <dbReference type="ARBA" id="ARBA00022989"/>
    </source>
</evidence>
<evidence type="ECO:0000256" key="6">
    <source>
        <dbReference type="SAM" id="MobiDB-lite"/>
    </source>
</evidence>
<dbReference type="CDD" id="cd17330">
    <property type="entry name" value="MFS_SLC46_TetA_like"/>
    <property type="match status" value="1"/>
</dbReference>
<name>A0A2N3N9E8_9PEZI</name>
<keyword evidence="3 7" id="KW-0812">Transmembrane</keyword>
<feature type="compositionally biased region" description="Polar residues" evidence="6">
    <location>
        <begin position="280"/>
        <end position="292"/>
    </location>
</feature>
<feature type="compositionally biased region" description="Basic and acidic residues" evidence="6">
    <location>
        <begin position="13"/>
        <end position="22"/>
    </location>
</feature>
<feature type="transmembrane region" description="Helical" evidence="7">
    <location>
        <begin position="163"/>
        <end position="184"/>
    </location>
</feature>
<feature type="region of interest" description="Disordered" evidence="6">
    <location>
        <begin position="1"/>
        <end position="23"/>
    </location>
</feature>
<dbReference type="Gene3D" id="1.20.1250.20">
    <property type="entry name" value="MFS general substrate transporter like domains"/>
    <property type="match status" value="1"/>
</dbReference>
<feature type="transmembrane region" description="Helical" evidence="7">
    <location>
        <begin position="31"/>
        <end position="56"/>
    </location>
</feature>
<feature type="domain" description="Major facilitator superfamily (MFS) profile" evidence="8">
    <location>
        <begin position="30"/>
        <end position="529"/>
    </location>
</feature>
<keyword evidence="5 7" id="KW-0472">Membrane</keyword>
<dbReference type="GO" id="GO:0016020">
    <property type="term" value="C:membrane"/>
    <property type="evidence" value="ECO:0007669"/>
    <property type="project" value="UniProtKB-SubCell"/>
</dbReference>
<feature type="transmembrane region" description="Helical" evidence="7">
    <location>
        <begin position="204"/>
        <end position="226"/>
    </location>
</feature>
<dbReference type="InterPro" id="IPR036259">
    <property type="entry name" value="MFS_trans_sf"/>
</dbReference>
<evidence type="ECO:0000313" key="9">
    <source>
        <dbReference type="EMBL" id="PKS09034.1"/>
    </source>
</evidence>
<dbReference type="VEuPathDB" id="FungiDB:jhhlp_003647"/>
<dbReference type="FunCoup" id="A0A2N3N9E8">
    <property type="interactions" value="61"/>
</dbReference>
<evidence type="ECO:0000256" key="1">
    <source>
        <dbReference type="ARBA" id="ARBA00004141"/>
    </source>
</evidence>
<dbReference type="Proteomes" id="UP000233524">
    <property type="component" value="Unassembled WGS sequence"/>
</dbReference>
<feature type="transmembrane region" description="Helical" evidence="7">
    <location>
        <begin position="68"/>
        <end position="90"/>
    </location>
</feature>
<evidence type="ECO:0000256" key="2">
    <source>
        <dbReference type="ARBA" id="ARBA00022448"/>
    </source>
</evidence>
<reference evidence="9 10" key="1">
    <citation type="journal article" date="2017" name="G3 (Bethesda)">
        <title>First Draft Genome Sequence of the Pathogenic Fungus Lomentospora prolificans (Formerly Scedosporium prolificans).</title>
        <authorList>
            <person name="Luo R."/>
            <person name="Zimin A."/>
            <person name="Workman R."/>
            <person name="Fan Y."/>
            <person name="Pertea G."/>
            <person name="Grossman N."/>
            <person name="Wear M.P."/>
            <person name="Jia B."/>
            <person name="Miller H."/>
            <person name="Casadevall A."/>
            <person name="Timp W."/>
            <person name="Zhang S.X."/>
            <person name="Salzberg S.L."/>
        </authorList>
    </citation>
    <scope>NUCLEOTIDE SEQUENCE [LARGE SCALE GENOMIC DNA]</scope>
    <source>
        <strain evidence="9 10">JHH-5317</strain>
    </source>
</reference>
<evidence type="ECO:0000256" key="5">
    <source>
        <dbReference type="ARBA" id="ARBA00023136"/>
    </source>
</evidence>
<evidence type="ECO:0000256" key="7">
    <source>
        <dbReference type="SAM" id="Phobius"/>
    </source>
</evidence>
<dbReference type="GO" id="GO:0022857">
    <property type="term" value="F:transmembrane transporter activity"/>
    <property type="evidence" value="ECO:0007669"/>
    <property type="project" value="InterPro"/>
</dbReference>
<keyword evidence="4 7" id="KW-1133">Transmembrane helix</keyword>
<feature type="transmembrane region" description="Helical" evidence="7">
    <location>
        <begin position="127"/>
        <end position="151"/>
    </location>
</feature>
<protein>
    <recommendedName>
        <fullName evidence="8">Major facilitator superfamily (MFS) profile domain-containing protein</fullName>
    </recommendedName>
</protein>
<dbReference type="InParanoid" id="A0A2N3N9E8"/>
<dbReference type="InterPro" id="IPR011701">
    <property type="entry name" value="MFS"/>
</dbReference>
<dbReference type="PROSITE" id="PS50850">
    <property type="entry name" value="MFS"/>
    <property type="match status" value="1"/>
</dbReference>
<dbReference type="OrthoDB" id="10262656at2759"/>
<dbReference type="PANTHER" id="PTHR23504:SF15">
    <property type="entry name" value="MAJOR FACILITATOR SUPERFAMILY (MFS) PROFILE DOMAIN-CONTAINING PROTEIN"/>
    <property type="match status" value="1"/>
</dbReference>
<dbReference type="EMBL" id="NLAX01000010">
    <property type="protein sequence ID" value="PKS09034.1"/>
    <property type="molecule type" value="Genomic_DNA"/>
</dbReference>
<feature type="region of interest" description="Disordered" evidence="6">
    <location>
        <begin position="279"/>
        <end position="300"/>
    </location>
</feature>
<feature type="region of interest" description="Disordered" evidence="6">
    <location>
        <begin position="531"/>
        <end position="554"/>
    </location>
</feature>
<feature type="transmembrane region" description="Helical" evidence="7">
    <location>
        <begin position="406"/>
        <end position="427"/>
    </location>
</feature>
<feature type="transmembrane region" description="Helical" evidence="7">
    <location>
        <begin position="505"/>
        <end position="522"/>
    </location>
</feature>
<accession>A0A2N3N9E8</accession>
<dbReference type="InterPro" id="IPR020846">
    <property type="entry name" value="MFS_dom"/>
</dbReference>
<evidence type="ECO:0000259" key="8">
    <source>
        <dbReference type="PROSITE" id="PS50850"/>
    </source>
</evidence>
<dbReference type="AlphaFoldDB" id="A0A2N3N9E8"/>
<gene>
    <name evidence="9" type="ORF">jhhlp_003647</name>
</gene>
<feature type="transmembrane region" description="Helical" evidence="7">
    <location>
        <begin position="434"/>
        <end position="451"/>
    </location>
</feature>
<feature type="transmembrane region" description="Helical" evidence="7">
    <location>
        <begin position="102"/>
        <end position="121"/>
    </location>
</feature>
<evidence type="ECO:0000256" key="3">
    <source>
        <dbReference type="ARBA" id="ARBA00022692"/>
    </source>
</evidence>
<proteinExistence type="predicted"/>
<keyword evidence="10" id="KW-1185">Reference proteome</keyword>
<dbReference type="SUPFAM" id="SSF103473">
    <property type="entry name" value="MFS general substrate transporter"/>
    <property type="match status" value="1"/>
</dbReference>